<feature type="domain" description="Superoxide dismutase copper/zinc binding" evidence="2">
    <location>
        <begin position="581"/>
        <end position="698"/>
    </location>
</feature>
<sequence>MCLLTTALLFYLLDSVSCLRFLASFNMGGVTGQVQFDNIYHTATVNVSGAGSCGSLNFSLTGFPVMFGHFAQPCSEANIGASVFTFRAASVSKVNVSHVFKQRSGLDDFSLTLRTCKGTLVCTAVHQGQTFLTRQARFYEPVAGNVYIRHNQEQTKPRLLADLIATGQVNTSQTNVTLFGHVSQATSCDTLLENLNESSLAILGVVKVGTPSQPMKSYLDLTSFNINNGFLLLSVGSGLRCAQLYDVPEKGVRAVVNMRGIRGHLGFYQASPFDVTVMTVSLSNLQGIVGPYHVHNFPVPSVRSPIPSMCSNNNVGGHWNPFGINASNPSYPKVPGSTHDKYELGDLSAKHMSLAGKNNSNMVFEDFNLPLFGANSIVGRSVVIHLTNGSRYVCASISYPGDVVVARATFRSPVVGEIRFTQLQNQPLSDVSIFTDLSYGNPGMTPTRNHNWHVHKYPISSERDDDEKRCGTTDAHWNPFKVSTQDSSYALHCGPSTPLCCEVGDLCSKTNTINLGTTVGAVETKNFFTDVTSWVPGMIGRSVVIHQADKGGPRIACANITLVRVPKASVGRWFGHETPVGQVYFSQAVPQGPTTISLFLNNLDSLAGGYHVHMLPIKPGSVEPCSNANIRGHFNPFAWKASNSPAPRAGTVDQYEVGDISGKFGMLNGLNKTDAIYLDPDMPLTGPYSILGRSLVVHYINGSRMMCADILAEKDEDAQWTVAKAVFNGTVTGTILMRQLVFADGSSSDMTLEVTLQSATVQNTSAVSLFITNNRIGANSSHCNNVGDVYNPFNMTSMSSSCTLDTPQSCVVGEVSVRHGPVSLTERQLYTDSIVQLSGDNTVVHRSLVLRNGNVTIGCADILPESPSAKLSFTRVPSFSRYDFRRRVSDVLRLKIARITILPNSPQSAAGGQCQEVNFMVSGDVNKNLLNSVKTSKTMGKFRESYQCTSGAGLLLVSKVLLSGLMFAAASLLQYTTYL</sequence>
<reference evidence="4" key="1">
    <citation type="submission" date="2025-08" db="UniProtKB">
        <authorList>
            <consortium name="RefSeq"/>
        </authorList>
    </citation>
    <scope>IDENTIFICATION</scope>
</reference>
<dbReference type="SUPFAM" id="SSF49329">
    <property type="entry name" value="Cu,Zn superoxide dismutase-like"/>
    <property type="match status" value="4"/>
</dbReference>
<protein>
    <submittedName>
        <fullName evidence="4">Uncharacterized protein cusr</fullName>
    </submittedName>
</protein>
<organism evidence="3 4">
    <name type="scientific">Betta splendens</name>
    <name type="common">Siamese fighting fish</name>
    <dbReference type="NCBI Taxonomy" id="158456"/>
    <lineage>
        <taxon>Eukaryota</taxon>
        <taxon>Metazoa</taxon>
        <taxon>Chordata</taxon>
        <taxon>Craniata</taxon>
        <taxon>Vertebrata</taxon>
        <taxon>Euteleostomi</taxon>
        <taxon>Actinopterygii</taxon>
        <taxon>Neopterygii</taxon>
        <taxon>Teleostei</taxon>
        <taxon>Neoteleostei</taxon>
        <taxon>Acanthomorphata</taxon>
        <taxon>Anabantaria</taxon>
        <taxon>Anabantiformes</taxon>
        <taxon>Anabantoidei</taxon>
        <taxon>Osphronemidae</taxon>
        <taxon>Betta</taxon>
    </lineage>
</organism>
<dbReference type="PANTHER" id="PTHR20910:SF1">
    <property type="entry name" value="SUPEROXIDE DISMUTASE COPPER_ZINC BINDING DOMAIN-CONTAINING PROTEIN"/>
    <property type="match status" value="1"/>
</dbReference>
<feature type="domain" description="Superoxide dismutase copper/zinc binding" evidence="2">
    <location>
        <begin position="262"/>
        <end position="386"/>
    </location>
</feature>
<evidence type="ECO:0000259" key="2">
    <source>
        <dbReference type="Pfam" id="PF00080"/>
    </source>
</evidence>
<dbReference type="GeneID" id="114853712"/>
<dbReference type="InterPro" id="IPR036423">
    <property type="entry name" value="SOD-like_Cu/Zn_dom_sf"/>
</dbReference>
<keyword evidence="3" id="KW-1185">Reference proteome</keyword>
<proteinExistence type="predicted"/>
<evidence type="ECO:0000256" key="1">
    <source>
        <dbReference type="SAM" id="SignalP"/>
    </source>
</evidence>
<feature type="chain" id="PRO_5028184760" evidence="1">
    <location>
        <begin position="19"/>
        <end position="979"/>
    </location>
</feature>
<dbReference type="CTD" id="100004316"/>
<accession>A0A6P7M8A1</accession>
<dbReference type="GO" id="GO:0046872">
    <property type="term" value="F:metal ion binding"/>
    <property type="evidence" value="ECO:0007669"/>
    <property type="project" value="InterPro"/>
</dbReference>
<name>A0A6P7M8A1_BETSP</name>
<dbReference type="KEGG" id="bspl:114853712"/>
<dbReference type="GO" id="GO:0006801">
    <property type="term" value="P:superoxide metabolic process"/>
    <property type="evidence" value="ECO:0007669"/>
    <property type="project" value="InterPro"/>
</dbReference>
<gene>
    <name evidence="4" type="primary">cusr</name>
</gene>
<dbReference type="Pfam" id="PF00080">
    <property type="entry name" value="Sod_Cu"/>
    <property type="match status" value="3"/>
</dbReference>
<dbReference type="OrthoDB" id="159229at2759"/>
<dbReference type="InterPro" id="IPR001424">
    <property type="entry name" value="SOD_Cu_Zn_dom"/>
</dbReference>
<dbReference type="RefSeq" id="XP_029003246.1">
    <property type="nucleotide sequence ID" value="XM_029147413.3"/>
</dbReference>
<keyword evidence="1" id="KW-0732">Signal</keyword>
<feature type="signal peptide" evidence="1">
    <location>
        <begin position="1"/>
        <end position="18"/>
    </location>
</feature>
<dbReference type="Proteomes" id="UP000515150">
    <property type="component" value="Chromosome 1"/>
</dbReference>
<dbReference type="InParanoid" id="A0A6P7M8A1"/>
<dbReference type="PANTHER" id="PTHR20910">
    <property type="entry name" value="AGAP001623-PA"/>
    <property type="match status" value="1"/>
</dbReference>
<evidence type="ECO:0000313" key="4">
    <source>
        <dbReference type="RefSeq" id="XP_029003246.1"/>
    </source>
</evidence>
<dbReference type="InterPro" id="IPR053257">
    <property type="entry name" value="Cu-only_SOD"/>
</dbReference>
<dbReference type="AlphaFoldDB" id="A0A6P7M8A1"/>
<feature type="domain" description="Superoxide dismutase copper/zinc binding" evidence="2">
    <location>
        <begin position="415"/>
        <end position="560"/>
    </location>
</feature>
<dbReference type="Gene3D" id="2.60.40.200">
    <property type="entry name" value="Superoxide dismutase, copper/zinc binding domain"/>
    <property type="match status" value="4"/>
</dbReference>
<evidence type="ECO:0000313" key="3">
    <source>
        <dbReference type="Proteomes" id="UP000515150"/>
    </source>
</evidence>